<dbReference type="GO" id="GO:0009425">
    <property type="term" value="C:bacterial-type flagellum basal body"/>
    <property type="evidence" value="ECO:0007669"/>
    <property type="project" value="InterPro"/>
</dbReference>
<dbReference type="GO" id="GO:0005886">
    <property type="term" value="C:plasma membrane"/>
    <property type="evidence" value="ECO:0007669"/>
    <property type="project" value="UniProtKB-SubCell"/>
</dbReference>
<dbReference type="GO" id="GO:0006935">
    <property type="term" value="P:chemotaxis"/>
    <property type="evidence" value="ECO:0007669"/>
    <property type="project" value="UniProtKB-KW"/>
</dbReference>
<protein>
    <recommendedName>
        <fullName evidence="10">Flagellar protein FliL</fullName>
    </recommendedName>
</protein>
<feature type="transmembrane region" description="Helical" evidence="10">
    <location>
        <begin position="20"/>
        <end position="38"/>
    </location>
</feature>
<comment type="function">
    <text evidence="1 10">Controls the rotational direction of flagella during chemotaxis.</text>
</comment>
<evidence type="ECO:0000256" key="6">
    <source>
        <dbReference type="ARBA" id="ARBA00022692"/>
    </source>
</evidence>
<evidence type="ECO:0000256" key="8">
    <source>
        <dbReference type="ARBA" id="ARBA00022989"/>
    </source>
</evidence>
<evidence type="ECO:0000256" key="10">
    <source>
        <dbReference type="RuleBase" id="RU364125"/>
    </source>
</evidence>
<feature type="region of interest" description="Disordered" evidence="11">
    <location>
        <begin position="49"/>
        <end position="92"/>
    </location>
</feature>
<keyword evidence="12" id="KW-0969">Cilium</keyword>
<comment type="subcellular location">
    <subcellularLocation>
        <location evidence="10">Cell inner membrane</location>
    </subcellularLocation>
    <subcellularLocation>
        <location evidence="2">Cell membrane</location>
        <topology evidence="2">Single-pass membrane protein</topology>
    </subcellularLocation>
</comment>
<evidence type="ECO:0000256" key="5">
    <source>
        <dbReference type="ARBA" id="ARBA00022500"/>
    </source>
</evidence>
<keyword evidence="6 10" id="KW-0812">Transmembrane</keyword>
<dbReference type="AlphaFoldDB" id="A0AAJ2BCJ9"/>
<evidence type="ECO:0000256" key="3">
    <source>
        <dbReference type="ARBA" id="ARBA00008281"/>
    </source>
</evidence>
<organism evidence="12 13">
    <name type="scientific">Agrobacterium larrymoorei</name>
    <dbReference type="NCBI Taxonomy" id="160699"/>
    <lineage>
        <taxon>Bacteria</taxon>
        <taxon>Pseudomonadati</taxon>
        <taxon>Pseudomonadota</taxon>
        <taxon>Alphaproteobacteria</taxon>
        <taxon>Hyphomicrobiales</taxon>
        <taxon>Rhizobiaceae</taxon>
        <taxon>Rhizobium/Agrobacterium group</taxon>
        <taxon>Agrobacterium</taxon>
    </lineage>
</organism>
<evidence type="ECO:0000256" key="1">
    <source>
        <dbReference type="ARBA" id="ARBA00002254"/>
    </source>
</evidence>
<reference evidence="12" key="1">
    <citation type="submission" date="2023-08" db="EMBL/GenBank/DDBJ databases">
        <title>Functional and genomic diversity of the sorghum phyllosphere microbiome.</title>
        <authorList>
            <person name="Shade A."/>
        </authorList>
    </citation>
    <scope>NUCLEOTIDE SEQUENCE</scope>
    <source>
        <strain evidence="12">SORGH_AS_0974</strain>
    </source>
</reference>
<keyword evidence="4" id="KW-1003">Cell membrane</keyword>
<keyword evidence="9 10" id="KW-0472">Membrane</keyword>
<dbReference type="InterPro" id="IPR005503">
    <property type="entry name" value="FliL"/>
</dbReference>
<dbReference type="Proteomes" id="UP001255601">
    <property type="component" value="Unassembled WGS sequence"/>
</dbReference>
<accession>A0AAJ2BCJ9</accession>
<evidence type="ECO:0000256" key="7">
    <source>
        <dbReference type="ARBA" id="ARBA00022779"/>
    </source>
</evidence>
<comment type="caution">
    <text evidence="12">The sequence shown here is derived from an EMBL/GenBank/DDBJ whole genome shotgun (WGS) entry which is preliminary data.</text>
</comment>
<evidence type="ECO:0000313" key="12">
    <source>
        <dbReference type="EMBL" id="MDR6104263.1"/>
    </source>
</evidence>
<keyword evidence="5 10" id="KW-0145">Chemotaxis</keyword>
<evidence type="ECO:0000313" key="13">
    <source>
        <dbReference type="Proteomes" id="UP001255601"/>
    </source>
</evidence>
<dbReference type="EMBL" id="JAVIZC010000003">
    <property type="protein sequence ID" value="MDR6104263.1"/>
    <property type="molecule type" value="Genomic_DNA"/>
</dbReference>
<keyword evidence="12" id="KW-0966">Cell projection</keyword>
<keyword evidence="10" id="KW-0997">Cell inner membrane</keyword>
<dbReference type="Pfam" id="PF03748">
    <property type="entry name" value="FliL"/>
    <property type="match status" value="1"/>
</dbReference>
<evidence type="ECO:0000256" key="2">
    <source>
        <dbReference type="ARBA" id="ARBA00004162"/>
    </source>
</evidence>
<evidence type="ECO:0000256" key="11">
    <source>
        <dbReference type="SAM" id="MobiDB-lite"/>
    </source>
</evidence>
<keyword evidence="12" id="KW-0282">Flagellum</keyword>
<evidence type="ECO:0000256" key="4">
    <source>
        <dbReference type="ARBA" id="ARBA00022475"/>
    </source>
</evidence>
<sequence>MTDQLALEGPAPKKSSPIPAIGVIAVLCLVGLGGGWFVGKMLFVPTPPAASTPATAPAHEAPAEVATAGEHGEAPKAEAHGEPAKDGHGAPAGPSLVSLDPIITNLGYPAENWIRLELALQFNGPSDPAVVQELHQEIMAYVRTVPLQQIQGPRGFQYLRDDLREIVDLRTKGRVSKVLFKTFVIE</sequence>
<evidence type="ECO:0000256" key="9">
    <source>
        <dbReference type="ARBA" id="ARBA00023136"/>
    </source>
</evidence>
<comment type="similarity">
    <text evidence="3 10">Belongs to the FliL family.</text>
</comment>
<name>A0AAJ2BCJ9_9HYPH</name>
<gene>
    <name evidence="12" type="ORF">QE369_004460</name>
</gene>
<feature type="compositionally biased region" description="Low complexity" evidence="11">
    <location>
        <begin position="51"/>
        <end position="68"/>
    </location>
</feature>
<dbReference type="GO" id="GO:0071973">
    <property type="term" value="P:bacterial-type flagellum-dependent cell motility"/>
    <property type="evidence" value="ECO:0007669"/>
    <property type="project" value="InterPro"/>
</dbReference>
<keyword evidence="8 10" id="KW-1133">Transmembrane helix</keyword>
<keyword evidence="7 10" id="KW-0283">Flagellar rotation</keyword>
<dbReference type="RefSeq" id="WP_309772420.1">
    <property type="nucleotide sequence ID" value="NZ_JAVIZC010000003.1"/>
</dbReference>
<proteinExistence type="inferred from homology"/>
<feature type="compositionally biased region" description="Basic and acidic residues" evidence="11">
    <location>
        <begin position="70"/>
        <end position="88"/>
    </location>
</feature>